<feature type="compositionally biased region" description="Polar residues" evidence="1">
    <location>
        <begin position="67"/>
        <end position="81"/>
    </location>
</feature>
<feature type="non-terminal residue" evidence="2">
    <location>
        <position position="81"/>
    </location>
</feature>
<protein>
    <submittedName>
        <fullName evidence="2">Uncharacterized protein</fullName>
    </submittedName>
</protein>
<accession>A0A0B6YCS2</accession>
<reference evidence="2" key="1">
    <citation type="submission" date="2014-12" db="EMBL/GenBank/DDBJ databases">
        <title>Insight into the proteome of Arion vulgaris.</title>
        <authorList>
            <person name="Aradska J."/>
            <person name="Bulat T."/>
            <person name="Smidak R."/>
            <person name="Sarate P."/>
            <person name="Gangsoo J."/>
            <person name="Sialana F."/>
            <person name="Bilban M."/>
            <person name="Lubec G."/>
        </authorList>
    </citation>
    <scope>NUCLEOTIDE SEQUENCE</scope>
    <source>
        <tissue evidence="2">Skin</tissue>
    </source>
</reference>
<dbReference type="EMBL" id="HACG01007058">
    <property type="protein sequence ID" value="CEK53923.1"/>
    <property type="molecule type" value="Transcribed_RNA"/>
</dbReference>
<feature type="region of interest" description="Disordered" evidence="1">
    <location>
        <begin position="1"/>
        <end position="81"/>
    </location>
</feature>
<gene>
    <name evidence="2" type="primary">ORF21558</name>
</gene>
<name>A0A0B6YCS2_9EUPU</name>
<organism evidence="2">
    <name type="scientific">Arion vulgaris</name>
    <dbReference type="NCBI Taxonomy" id="1028688"/>
    <lineage>
        <taxon>Eukaryota</taxon>
        <taxon>Metazoa</taxon>
        <taxon>Spiralia</taxon>
        <taxon>Lophotrochozoa</taxon>
        <taxon>Mollusca</taxon>
        <taxon>Gastropoda</taxon>
        <taxon>Heterobranchia</taxon>
        <taxon>Euthyneura</taxon>
        <taxon>Panpulmonata</taxon>
        <taxon>Eupulmonata</taxon>
        <taxon>Stylommatophora</taxon>
        <taxon>Helicina</taxon>
        <taxon>Arionoidea</taxon>
        <taxon>Arionidae</taxon>
        <taxon>Arion</taxon>
    </lineage>
</organism>
<proteinExistence type="predicted"/>
<feature type="compositionally biased region" description="Acidic residues" evidence="1">
    <location>
        <begin position="22"/>
        <end position="41"/>
    </location>
</feature>
<sequence>HTSDLSSFEDMPSSDGENGVETIEDDVPDKEDAVPIDEEPPTESKDLIEQITTKTDEIQLEDASLQGKDNVSDASSSIVLK</sequence>
<evidence type="ECO:0000313" key="2">
    <source>
        <dbReference type="EMBL" id="CEK53923.1"/>
    </source>
</evidence>
<dbReference type="AlphaFoldDB" id="A0A0B6YCS2"/>
<evidence type="ECO:0000256" key="1">
    <source>
        <dbReference type="SAM" id="MobiDB-lite"/>
    </source>
</evidence>
<feature type="non-terminal residue" evidence="2">
    <location>
        <position position="1"/>
    </location>
</feature>